<evidence type="ECO:0000313" key="11">
    <source>
        <dbReference type="Proteomes" id="UP000193925"/>
    </source>
</evidence>
<dbReference type="Pfam" id="PF00692">
    <property type="entry name" value="dUTPase"/>
    <property type="match status" value="1"/>
</dbReference>
<keyword evidence="3" id="KW-0479">Metal-binding</keyword>
<keyword evidence="4 9" id="KW-0378">Hydrolase</keyword>
<dbReference type="InterPro" id="IPR036157">
    <property type="entry name" value="dUTPase-like_sf"/>
</dbReference>
<organism evidence="9">
    <name type="scientific">Acidithiobacillus ferrivorans</name>
    <dbReference type="NCBI Taxonomy" id="160808"/>
    <lineage>
        <taxon>Bacteria</taxon>
        <taxon>Pseudomonadati</taxon>
        <taxon>Pseudomonadota</taxon>
        <taxon>Acidithiobacillia</taxon>
        <taxon>Acidithiobacillales</taxon>
        <taxon>Acidithiobacillaceae</taxon>
        <taxon>Acidithiobacillus</taxon>
    </lineage>
</organism>
<evidence type="ECO:0000256" key="1">
    <source>
        <dbReference type="ARBA" id="ARBA00006581"/>
    </source>
</evidence>
<reference evidence="9" key="2">
    <citation type="submission" date="2014-07" db="EMBL/GenBank/DDBJ databases">
        <title>Initial genome analysis of the psychrotolerant acidophile Acidithiobacillus ferrivorans CF27: insights into iron and sulfur oxidation pathways and into biofilm formation.</title>
        <authorList>
            <person name="Talla E."/>
            <person name="Hedrich S."/>
            <person name="Mangenot S."/>
            <person name="Ji B."/>
            <person name="Johnson D.B."/>
            <person name="Barbe V."/>
            <person name="Bonnefoy V."/>
        </authorList>
    </citation>
    <scope>NUCLEOTIDE SEQUENCE [LARGE SCALE GENOMIC DNA]</scope>
    <source>
        <strain evidence="9">CF27</strain>
    </source>
</reference>
<dbReference type="InterPro" id="IPR033704">
    <property type="entry name" value="dUTPase_trimeric"/>
</dbReference>
<dbReference type="GO" id="GO:0046081">
    <property type="term" value="P:dUTP catabolic process"/>
    <property type="evidence" value="ECO:0007669"/>
    <property type="project" value="InterPro"/>
</dbReference>
<evidence type="ECO:0000256" key="6">
    <source>
        <dbReference type="ARBA" id="ARBA00023080"/>
    </source>
</evidence>
<evidence type="ECO:0000256" key="7">
    <source>
        <dbReference type="ARBA" id="ARBA00047686"/>
    </source>
</evidence>
<dbReference type="SUPFAM" id="SSF51283">
    <property type="entry name" value="dUTPase-like"/>
    <property type="match status" value="1"/>
</dbReference>
<evidence type="ECO:0000313" key="9">
    <source>
        <dbReference type="EMBL" id="CDQ10715.1"/>
    </source>
</evidence>
<dbReference type="PANTHER" id="PTHR11241:SF0">
    <property type="entry name" value="DEOXYURIDINE 5'-TRIPHOSPHATE NUCLEOTIDOHYDROLASE"/>
    <property type="match status" value="1"/>
</dbReference>
<comment type="similarity">
    <text evidence="1">Belongs to the dUTPase family.</text>
</comment>
<evidence type="ECO:0000256" key="4">
    <source>
        <dbReference type="ARBA" id="ARBA00022801"/>
    </source>
</evidence>
<accession>A0A060UQI6</accession>
<protein>
    <recommendedName>
        <fullName evidence="2">dUTP diphosphatase</fullName>
        <ecNumber evidence="2">3.6.1.23</ecNumber>
    </recommendedName>
</protein>
<evidence type="ECO:0000313" key="10">
    <source>
        <dbReference type="EMBL" id="SMH65854.1"/>
    </source>
</evidence>
<dbReference type="EC" id="3.6.1.23" evidence="2"/>
<dbReference type="CDD" id="cd07557">
    <property type="entry name" value="trimeric_dUTPase"/>
    <property type="match status" value="1"/>
</dbReference>
<dbReference type="GO" id="GO:0004170">
    <property type="term" value="F:dUTP diphosphatase activity"/>
    <property type="evidence" value="ECO:0007669"/>
    <property type="project" value="UniProtKB-EC"/>
</dbReference>
<dbReference type="EMBL" id="LT841305">
    <property type="protein sequence ID" value="SMH65854.1"/>
    <property type="molecule type" value="Genomic_DNA"/>
</dbReference>
<dbReference type="FunFam" id="2.70.40.10:FF:000002">
    <property type="entry name" value="dUTP diphosphatase"/>
    <property type="match status" value="1"/>
</dbReference>
<evidence type="ECO:0000259" key="8">
    <source>
        <dbReference type="Pfam" id="PF00692"/>
    </source>
</evidence>
<evidence type="ECO:0000256" key="5">
    <source>
        <dbReference type="ARBA" id="ARBA00022842"/>
    </source>
</evidence>
<reference evidence="9" key="1">
    <citation type="submission" date="2014-03" db="EMBL/GenBank/DDBJ databases">
        <authorList>
            <person name="Genoscope - CEA"/>
        </authorList>
    </citation>
    <scope>NUCLEOTIDE SEQUENCE [LARGE SCALE GENOMIC DNA]</scope>
    <source>
        <strain evidence="9">CF27</strain>
    </source>
</reference>
<evidence type="ECO:0000256" key="3">
    <source>
        <dbReference type="ARBA" id="ARBA00022723"/>
    </source>
</evidence>
<sequence length="150" mass="15928">MNSLQICILDPRIGQEWPLPHYASADAAGMDLRACLDAPLHLAPGQVELVSAGFAMHIGDPQVTALLLPRSGLGHRGLVLGNLVGLIDADYQGPLSISLWNRGTAEIVIEPGERVAQMVLVPIIRPDITVVDSFTTSQRGVAGFGSTGRR</sequence>
<dbReference type="EMBL" id="CCCS020000037">
    <property type="protein sequence ID" value="CDQ10715.1"/>
    <property type="molecule type" value="Genomic_DNA"/>
</dbReference>
<dbReference type="Proteomes" id="UP000193925">
    <property type="component" value="Chromosome AFERRI"/>
</dbReference>
<dbReference type="InterPro" id="IPR008181">
    <property type="entry name" value="dUTPase"/>
</dbReference>
<keyword evidence="11" id="KW-1185">Reference proteome</keyword>
<feature type="domain" description="dUTPase-like" evidence="8">
    <location>
        <begin position="16"/>
        <end position="148"/>
    </location>
</feature>
<dbReference type="InterPro" id="IPR029054">
    <property type="entry name" value="dUTPase-like"/>
</dbReference>
<keyword evidence="6" id="KW-0546">Nucleotide metabolism</keyword>
<dbReference type="PANTHER" id="PTHR11241">
    <property type="entry name" value="DEOXYURIDINE 5'-TRIPHOSPHATE NUCLEOTIDOHYDROLASE"/>
    <property type="match status" value="1"/>
</dbReference>
<evidence type="ECO:0000256" key="2">
    <source>
        <dbReference type="ARBA" id="ARBA00012379"/>
    </source>
</evidence>
<dbReference type="GO" id="GO:0000287">
    <property type="term" value="F:magnesium ion binding"/>
    <property type="evidence" value="ECO:0007669"/>
    <property type="project" value="InterPro"/>
</dbReference>
<dbReference type="Gene3D" id="2.70.40.10">
    <property type="match status" value="1"/>
</dbReference>
<gene>
    <name evidence="9" type="primary">dut</name>
    <name evidence="10" type="ORF">AFERRI_20643</name>
    <name evidence="9" type="ORF">AFERRI_420013</name>
</gene>
<dbReference type="GO" id="GO:0006226">
    <property type="term" value="P:dUMP biosynthetic process"/>
    <property type="evidence" value="ECO:0007669"/>
    <property type="project" value="InterPro"/>
</dbReference>
<comment type="catalytic activity">
    <reaction evidence="7">
        <text>dUTP + H2O = dUMP + diphosphate + H(+)</text>
        <dbReference type="Rhea" id="RHEA:10248"/>
        <dbReference type="ChEBI" id="CHEBI:15377"/>
        <dbReference type="ChEBI" id="CHEBI:15378"/>
        <dbReference type="ChEBI" id="CHEBI:33019"/>
        <dbReference type="ChEBI" id="CHEBI:61555"/>
        <dbReference type="ChEBI" id="CHEBI:246422"/>
        <dbReference type="EC" id="3.6.1.23"/>
    </reaction>
</comment>
<reference evidence="10 11" key="3">
    <citation type="submission" date="2017-03" db="EMBL/GenBank/DDBJ databases">
        <authorList>
            <person name="Regsiter A."/>
            <person name="William W."/>
        </authorList>
    </citation>
    <scope>NUCLEOTIDE SEQUENCE [LARGE SCALE GENOMIC DNA]</scope>
    <source>
        <strain evidence="10">PRJEB5721</strain>
    </source>
</reference>
<dbReference type="NCBIfam" id="NF001862">
    <property type="entry name" value="PRK00601.1"/>
    <property type="match status" value="1"/>
</dbReference>
<dbReference type="RefSeq" id="WP_035193406.1">
    <property type="nucleotide sequence ID" value="NZ_CCCS020000037.1"/>
</dbReference>
<proteinExistence type="inferred from homology"/>
<keyword evidence="5" id="KW-0460">Magnesium</keyword>
<dbReference type="AlphaFoldDB" id="A0A060UQI6"/>
<dbReference type="NCBIfam" id="TIGR00576">
    <property type="entry name" value="dut"/>
    <property type="match status" value="1"/>
</dbReference>
<name>A0A060UQI6_9PROT</name>